<dbReference type="InterPro" id="IPR015943">
    <property type="entry name" value="WD40/YVTN_repeat-like_dom_sf"/>
</dbReference>
<dbReference type="SMART" id="SM00320">
    <property type="entry name" value="WD40"/>
    <property type="match status" value="6"/>
</dbReference>
<dbReference type="PROSITE" id="PS50082">
    <property type="entry name" value="WD_REPEATS_2"/>
    <property type="match status" value="4"/>
</dbReference>
<dbReference type="OrthoDB" id="727118at2759"/>
<dbReference type="PROSITE" id="PS50294">
    <property type="entry name" value="WD_REPEATS_REGION"/>
    <property type="match status" value="2"/>
</dbReference>
<dbReference type="PANTHER" id="PTHR15653:SF0">
    <property type="entry name" value="CONNECTOR OF KINASE TO AP-1, ISOFORM E"/>
    <property type="match status" value="1"/>
</dbReference>
<organism evidence="5 6">
    <name type="scientific">Rhodotorula toruloides</name>
    <name type="common">Yeast</name>
    <name type="synonym">Rhodosporidium toruloides</name>
    <dbReference type="NCBI Taxonomy" id="5286"/>
    <lineage>
        <taxon>Eukaryota</taxon>
        <taxon>Fungi</taxon>
        <taxon>Dikarya</taxon>
        <taxon>Basidiomycota</taxon>
        <taxon>Pucciniomycotina</taxon>
        <taxon>Microbotryomycetes</taxon>
        <taxon>Sporidiobolales</taxon>
        <taxon>Sporidiobolaceae</taxon>
        <taxon>Rhodotorula</taxon>
    </lineage>
</organism>
<evidence type="ECO:0000256" key="2">
    <source>
        <dbReference type="ARBA" id="ARBA00022737"/>
    </source>
</evidence>
<dbReference type="InterPro" id="IPR051488">
    <property type="entry name" value="WD_repeat_striatin"/>
</dbReference>
<keyword evidence="2" id="KW-0677">Repeat</keyword>
<dbReference type="Pfam" id="PF00400">
    <property type="entry name" value="WD40"/>
    <property type="match status" value="5"/>
</dbReference>
<reference evidence="5 6" key="1">
    <citation type="submission" date="2019-07" db="EMBL/GenBank/DDBJ databases">
        <title>Rhodotorula toruloides NBRC10032 genome sequencing.</title>
        <authorList>
            <person name="Shida Y."/>
            <person name="Takaku H."/>
            <person name="Ogasawara W."/>
            <person name="Mori K."/>
        </authorList>
    </citation>
    <scope>NUCLEOTIDE SEQUENCE [LARGE SCALE GENOMIC DNA]</scope>
    <source>
        <strain evidence="5 6">NBRC10032</strain>
    </source>
</reference>
<dbReference type="PRINTS" id="PR00320">
    <property type="entry name" value="GPROTEINBRPT"/>
</dbReference>
<keyword evidence="1 3" id="KW-0853">WD repeat</keyword>
<feature type="repeat" description="WD" evidence="3">
    <location>
        <begin position="361"/>
        <end position="398"/>
    </location>
</feature>
<gene>
    <name evidence="5" type="ORF">Rt10032_c17g5918</name>
</gene>
<feature type="repeat" description="WD" evidence="3">
    <location>
        <begin position="151"/>
        <end position="196"/>
    </location>
</feature>
<proteinExistence type="predicted"/>
<sequence length="450" mass="48283">MGQEEGEVPTAYYRPEEGWKDKLVQAGRRAYVASAASLREGGGGDAELDGLNWDLEDADSCDTEMAKGRAAKPRKAKQASEETVGLAGVDRYKARRVLKSHLDAVRAVAFVPREDGEIDIVTGGDDCVVKLWRGVLDGKSSRSDLEPVVTYRGHVAPVTALLVTRTTGDLRTVVISASLDSTVRIWHLPDASHSTYDPVDKHLLLAVLETHGDAVWGLADLSDSTSSRIACITASGAIQEWDFETGEMSASYTWGEPDATSQGSLKKRPQPRPTPTSITKAVVNGERLVAVAFQNAIVKLLRPSSGEEVKRFHANESYDGTLDTQVNAVAVRTDADLLATAHEDNCLRIFDLASGNCLVSTRAHLDGVTSVSFRPPSAGDILLATSSHDGSVRLWSFDRPAEGPATLTCVQEESTHRVKAAEGVLDVAFTPAGHALVSTGADGTVRLWQK</sequence>
<dbReference type="AlphaFoldDB" id="A0A511KNJ2"/>
<dbReference type="InterPro" id="IPR036322">
    <property type="entry name" value="WD40_repeat_dom_sf"/>
</dbReference>
<dbReference type="InterPro" id="IPR001680">
    <property type="entry name" value="WD40_rpt"/>
</dbReference>
<feature type="region of interest" description="Disordered" evidence="4">
    <location>
        <begin position="252"/>
        <end position="276"/>
    </location>
</feature>
<dbReference type="Gene3D" id="2.130.10.10">
    <property type="entry name" value="YVTN repeat-like/Quinoprotein amine dehydrogenase"/>
    <property type="match status" value="2"/>
</dbReference>
<feature type="repeat" description="WD" evidence="3">
    <location>
        <begin position="424"/>
        <end position="450"/>
    </location>
</feature>
<evidence type="ECO:0000256" key="3">
    <source>
        <dbReference type="PROSITE-ProRule" id="PRU00221"/>
    </source>
</evidence>
<dbReference type="SUPFAM" id="SSF50978">
    <property type="entry name" value="WD40 repeat-like"/>
    <property type="match status" value="1"/>
</dbReference>
<comment type="caution">
    <text evidence="5">The sequence shown here is derived from an EMBL/GenBank/DDBJ whole genome shotgun (WGS) entry which is preliminary data.</text>
</comment>
<dbReference type="PANTHER" id="PTHR15653">
    <property type="entry name" value="STRIATIN"/>
    <property type="match status" value="1"/>
</dbReference>
<feature type="repeat" description="WD" evidence="3">
    <location>
        <begin position="98"/>
        <end position="132"/>
    </location>
</feature>
<dbReference type="InterPro" id="IPR020472">
    <property type="entry name" value="WD40_PAC1"/>
</dbReference>
<evidence type="ECO:0000313" key="6">
    <source>
        <dbReference type="Proteomes" id="UP000321518"/>
    </source>
</evidence>
<dbReference type="EMBL" id="BJWK01000017">
    <property type="protein sequence ID" value="GEM11901.1"/>
    <property type="molecule type" value="Genomic_DNA"/>
</dbReference>
<dbReference type="Proteomes" id="UP000321518">
    <property type="component" value="Unassembled WGS sequence"/>
</dbReference>
<evidence type="ECO:0000256" key="4">
    <source>
        <dbReference type="SAM" id="MobiDB-lite"/>
    </source>
</evidence>
<protein>
    <submittedName>
        <fullName evidence="5">Striatin-related protein</fullName>
    </submittedName>
</protein>
<accession>A0A511KNJ2</accession>
<evidence type="ECO:0000313" key="5">
    <source>
        <dbReference type="EMBL" id="GEM11901.1"/>
    </source>
</evidence>
<evidence type="ECO:0000256" key="1">
    <source>
        <dbReference type="ARBA" id="ARBA00022574"/>
    </source>
</evidence>
<name>A0A511KNJ2_RHOTO</name>